<dbReference type="KEGG" id="tae:TepiRe1_1173"/>
<evidence type="ECO:0000313" key="8">
    <source>
        <dbReference type="Proteomes" id="UP000010802"/>
    </source>
</evidence>
<dbReference type="HAMAP" id="MF_01926">
    <property type="entry name" value="PurS"/>
    <property type="match status" value="1"/>
</dbReference>
<accession>F4LSF3</accession>
<protein>
    <recommendedName>
        <fullName evidence="6">Phosphoribosylformylglycinamidine synthase subunit PurS</fullName>
        <shortName evidence="6">FGAM synthase</shortName>
        <ecNumber evidence="6">6.3.5.3</ecNumber>
    </recommendedName>
    <alternativeName>
        <fullName evidence="6">Formylglycinamide ribonucleotide amidotransferase subunit III</fullName>
        <shortName evidence="6">FGAR amidotransferase III</shortName>
        <shortName evidence="6">FGAR-AT III</shortName>
    </alternativeName>
    <alternativeName>
        <fullName evidence="6">Phosphoribosylformylglycinamidine synthase subunit III</fullName>
    </alternativeName>
</protein>
<dbReference type="InterPro" id="IPR003850">
    <property type="entry name" value="PurS"/>
</dbReference>
<dbReference type="AlphaFoldDB" id="F4LSF3"/>
<dbReference type="KEGG" id="tep:TepRe1_1073"/>
<dbReference type="UniPathway" id="UPA00074">
    <property type="reaction ID" value="UER00128"/>
</dbReference>
<keyword evidence="3 6" id="KW-0547">Nucleotide-binding</keyword>
<dbReference type="Gene3D" id="3.30.1280.10">
    <property type="entry name" value="Phosphoribosylformylglycinamidine synthase subunit PurS"/>
    <property type="match status" value="1"/>
</dbReference>
<comment type="subunit">
    <text evidence="6">Part of the FGAM synthase complex composed of 1 PurL, 1 PurQ and 2 PurS subunits.</text>
</comment>
<organism evidence="7 8">
    <name type="scientific">Tepidanaerobacter acetatoxydans (strain DSM 21804 / JCM 16047 / Re1)</name>
    <dbReference type="NCBI Taxonomy" id="1209989"/>
    <lineage>
        <taxon>Bacteria</taxon>
        <taxon>Bacillati</taxon>
        <taxon>Bacillota</taxon>
        <taxon>Clostridia</taxon>
        <taxon>Thermosediminibacterales</taxon>
        <taxon>Tepidanaerobacteraceae</taxon>
        <taxon>Tepidanaerobacter</taxon>
    </lineage>
</organism>
<dbReference type="NCBIfam" id="NF004630">
    <property type="entry name" value="PRK05974.1"/>
    <property type="match status" value="1"/>
</dbReference>
<keyword evidence="5 6" id="KW-0067">ATP-binding</keyword>
<dbReference type="Pfam" id="PF02700">
    <property type="entry name" value="PurS"/>
    <property type="match status" value="1"/>
</dbReference>
<comment type="catalytic activity">
    <reaction evidence="6">
        <text>N(2)-formyl-N(1)-(5-phospho-beta-D-ribosyl)glycinamide + L-glutamine + ATP + H2O = 2-formamido-N(1)-(5-O-phospho-beta-D-ribosyl)acetamidine + L-glutamate + ADP + phosphate + H(+)</text>
        <dbReference type="Rhea" id="RHEA:17129"/>
        <dbReference type="ChEBI" id="CHEBI:15377"/>
        <dbReference type="ChEBI" id="CHEBI:15378"/>
        <dbReference type="ChEBI" id="CHEBI:29985"/>
        <dbReference type="ChEBI" id="CHEBI:30616"/>
        <dbReference type="ChEBI" id="CHEBI:43474"/>
        <dbReference type="ChEBI" id="CHEBI:58359"/>
        <dbReference type="ChEBI" id="CHEBI:147286"/>
        <dbReference type="ChEBI" id="CHEBI:147287"/>
        <dbReference type="ChEBI" id="CHEBI:456216"/>
        <dbReference type="EC" id="6.3.5.3"/>
    </reaction>
</comment>
<sequence length="82" mass="9304">MFLARVFTFPRTGVLDPQGSAIKATVSNIGFKDIQDIQTGKYYEVRINACDVAKAKEIMKELCEKVLVNPVVEDYKFEIMEV</sequence>
<dbReference type="STRING" id="1209989.TepRe1_1073"/>
<accession>L0S269</accession>
<dbReference type="OrthoDB" id="9799101at2"/>
<reference evidence="8" key="1">
    <citation type="journal article" date="2013" name="Genome Announc.">
        <title>First genome sequence of a syntrophic acetate-oxidizing bacterium, Tepidanaerobacter acetatoxydans strain Re1.</title>
        <authorList>
            <person name="Manzoor S."/>
            <person name="Bongcam-Rudloff E."/>
            <person name="Schnurer A."/>
            <person name="Muller B."/>
        </authorList>
    </citation>
    <scope>NUCLEOTIDE SEQUENCE [LARGE SCALE GENOMIC DNA]</scope>
    <source>
        <strain evidence="8">Re1</strain>
    </source>
</reference>
<dbReference type="GO" id="GO:0005524">
    <property type="term" value="F:ATP binding"/>
    <property type="evidence" value="ECO:0007669"/>
    <property type="project" value="UniProtKB-UniRule"/>
</dbReference>
<dbReference type="GO" id="GO:0006189">
    <property type="term" value="P:'de novo' IMP biosynthetic process"/>
    <property type="evidence" value="ECO:0007669"/>
    <property type="project" value="UniProtKB-UniRule"/>
</dbReference>
<dbReference type="Proteomes" id="UP000010802">
    <property type="component" value="Chromosome"/>
</dbReference>
<keyword evidence="4 6" id="KW-0658">Purine biosynthesis</keyword>
<dbReference type="InterPro" id="IPR036604">
    <property type="entry name" value="PurS-like_sf"/>
</dbReference>
<evidence type="ECO:0000256" key="1">
    <source>
        <dbReference type="ARBA" id="ARBA00022490"/>
    </source>
</evidence>
<dbReference type="SUPFAM" id="SSF82697">
    <property type="entry name" value="PurS-like"/>
    <property type="match status" value="1"/>
</dbReference>
<comment type="similarity">
    <text evidence="6">Belongs to the PurS family.</text>
</comment>
<evidence type="ECO:0000256" key="3">
    <source>
        <dbReference type="ARBA" id="ARBA00022741"/>
    </source>
</evidence>
<keyword evidence="8" id="KW-1185">Reference proteome</keyword>
<comment type="pathway">
    <text evidence="6">Purine metabolism; IMP biosynthesis via de novo pathway; 5-amino-1-(5-phospho-D-ribosyl)imidazole from N(2)-formyl-N(1)-(5-phospho-D-ribosyl)glycinamide: step 1/2.</text>
</comment>
<dbReference type="NCBIfam" id="TIGR00302">
    <property type="entry name" value="phosphoribosylformylglycinamidine synthase subunit PurS"/>
    <property type="match status" value="1"/>
</dbReference>
<evidence type="ECO:0000313" key="7">
    <source>
        <dbReference type="EMBL" id="CCP25897.1"/>
    </source>
</evidence>
<dbReference type="HOGENOM" id="CLU_164833_3_1_9"/>
<dbReference type="PANTHER" id="PTHR34696:SF1">
    <property type="entry name" value="PHOSPHORIBOSYLFORMYLGLYCINAMIDINE SYNTHASE SUBUNIT PURS"/>
    <property type="match status" value="1"/>
</dbReference>
<name>F4LSF3_TEPAE</name>
<dbReference type="RefSeq" id="WP_013778142.1">
    <property type="nucleotide sequence ID" value="NC_015519.1"/>
</dbReference>
<evidence type="ECO:0000256" key="4">
    <source>
        <dbReference type="ARBA" id="ARBA00022755"/>
    </source>
</evidence>
<keyword evidence="2 6" id="KW-0436">Ligase</keyword>
<keyword evidence="1 6" id="KW-0963">Cytoplasm</keyword>
<comment type="function">
    <text evidence="6">Part of the phosphoribosylformylglycinamidine synthase complex involved in the purines biosynthetic pathway. Catalyzes the ATP-dependent conversion of formylglycinamide ribonucleotide (FGAR) and glutamine to yield formylglycinamidine ribonucleotide (FGAM) and glutamate. The FGAM synthase complex is composed of three subunits. PurQ produces an ammonia molecule by converting glutamine to glutamate. PurL transfers the ammonia molecule to FGAR to form FGAM in an ATP-dependent manner. PurS interacts with PurQ and PurL and is thought to assist in the transfer of the ammonia molecule from PurQ to PurL.</text>
</comment>
<dbReference type="PATRIC" id="fig|1209989.3.peg.1288"/>
<evidence type="ECO:0000256" key="6">
    <source>
        <dbReference type="HAMAP-Rule" id="MF_01926"/>
    </source>
</evidence>
<proteinExistence type="inferred from homology"/>
<evidence type="ECO:0000256" key="5">
    <source>
        <dbReference type="ARBA" id="ARBA00022840"/>
    </source>
</evidence>
<dbReference type="eggNOG" id="COG1828">
    <property type="taxonomic scope" value="Bacteria"/>
</dbReference>
<gene>
    <name evidence="6" type="primary">purS</name>
    <name evidence="7" type="ordered locus">TEPIRE1_1173</name>
</gene>
<dbReference type="EC" id="6.3.5.3" evidence="6"/>
<dbReference type="PANTHER" id="PTHR34696">
    <property type="entry name" value="PHOSPHORIBOSYLFORMYLGLYCINAMIDINE SYNTHASE SUBUNIT PURS"/>
    <property type="match status" value="1"/>
</dbReference>
<dbReference type="GO" id="GO:0005737">
    <property type="term" value="C:cytoplasm"/>
    <property type="evidence" value="ECO:0007669"/>
    <property type="project" value="UniProtKB-SubCell"/>
</dbReference>
<dbReference type="GO" id="GO:0004642">
    <property type="term" value="F:phosphoribosylformylglycinamidine synthase activity"/>
    <property type="evidence" value="ECO:0007669"/>
    <property type="project" value="UniProtKB-UniRule"/>
</dbReference>
<evidence type="ECO:0000256" key="2">
    <source>
        <dbReference type="ARBA" id="ARBA00022598"/>
    </source>
</evidence>
<dbReference type="EMBL" id="HF563609">
    <property type="protein sequence ID" value="CCP25897.1"/>
    <property type="molecule type" value="Genomic_DNA"/>
</dbReference>
<comment type="subcellular location">
    <subcellularLocation>
        <location evidence="6">Cytoplasm</location>
    </subcellularLocation>
</comment>